<dbReference type="KEGG" id="ngf:FRF71_12025"/>
<name>A0A5B8S5Y8_9SPHN</name>
<dbReference type="OrthoDB" id="7259535at2"/>
<dbReference type="InterPro" id="IPR011990">
    <property type="entry name" value="TPR-like_helical_dom_sf"/>
</dbReference>
<dbReference type="PANTHER" id="PTHR12558:SF13">
    <property type="entry name" value="CELL DIVISION CYCLE PROTEIN 27 HOMOLOG"/>
    <property type="match status" value="1"/>
</dbReference>
<dbReference type="EMBL" id="CP042345">
    <property type="protein sequence ID" value="QEA16800.1"/>
    <property type="molecule type" value="Genomic_DNA"/>
</dbReference>
<dbReference type="InterPro" id="IPR019734">
    <property type="entry name" value="TPR_rpt"/>
</dbReference>
<keyword evidence="1" id="KW-0802">TPR repeat</keyword>
<accession>A0A5B8S5Y8</accession>
<protein>
    <submittedName>
        <fullName evidence="3">Uncharacterized protein</fullName>
    </submittedName>
</protein>
<evidence type="ECO:0000313" key="4">
    <source>
        <dbReference type="Proteomes" id="UP000321172"/>
    </source>
</evidence>
<evidence type="ECO:0000256" key="1">
    <source>
        <dbReference type="PROSITE-ProRule" id="PRU00339"/>
    </source>
</evidence>
<dbReference type="AlphaFoldDB" id="A0A5B8S5Y8"/>
<dbReference type="SUPFAM" id="SSF48452">
    <property type="entry name" value="TPR-like"/>
    <property type="match status" value="2"/>
</dbReference>
<keyword evidence="2" id="KW-0732">Signal</keyword>
<dbReference type="PROSITE" id="PS50005">
    <property type="entry name" value="TPR"/>
    <property type="match status" value="1"/>
</dbReference>
<dbReference type="Proteomes" id="UP000321172">
    <property type="component" value="Chromosome"/>
</dbReference>
<dbReference type="PANTHER" id="PTHR12558">
    <property type="entry name" value="CELL DIVISION CYCLE 16,23,27"/>
    <property type="match status" value="1"/>
</dbReference>
<feature type="chain" id="PRO_5022899406" evidence="2">
    <location>
        <begin position="23"/>
        <end position="559"/>
    </location>
</feature>
<organism evidence="3 4">
    <name type="scientific">Novosphingobium ginsenosidimutans</name>
    <dbReference type="NCBI Taxonomy" id="1176536"/>
    <lineage>
        <taxon>Bacteria</taxon>
        <taxon>Pseudomonadati</taxon>
        <taxon>Pseudomonadota</taxon>
        <taxon>Alphaproteobacteria</taxon>
        <taxon>Sphingomonadales</taxon>
        <taxon>Sphingomonadaceae</taxon>
        <taxon>Novosphingobium</taxon>
    </lineage>
</organism>
<feature type="repeat" description="TPR" evidence="1">
    <location>
        <begin position="95"/>
        <end position="128"/>
    </location>
</feature>
<feature type="signal peptide" evidence="2">
    <location>
        <begin position="1"/>
        <end position="22"/>
    </location>
</feature>
<gene>
    <name evidence="3" type="ORF">FRF71_12025</name>
</gene>
<proteinExistence type="predicted"/>
<keyword evidence="4" id="KW-1185">Reference proteome</keyword>
<sequence length="559" mass="59419">MPDRRFGLVAAALLALTSPLGARPEAVEVALSAAADAAKRGEGITAEVELRKALAAGATRADVAARMGEAQLLQGDLRKAREWLEPGAFAKADQALGWRMTGRLLRLEGRLPEAGLAFDKALALTPNDPLLWVDIARLRYVGGEHLLAIEAAERAMQAGPDSPRAIELRAQLLNDAAGPVAAIPLFERGLETAPNDLPLLIGYAAALGEAGRAVEMLAIVRRFTELNPRSPMPYYFQAVLAARAGRVDLARNLLNRNGNQLGEVPAAQLLQAALELEAGNSAIAVDMLERLDRRQPFNNRVQLLFARALLAVEDHARLRQRFGPDAARPDASPYLLTVLARSYEHTGDRAAAAALLDRAATAGALPFAVRERAGGARPGSFESFVLAGDSALLKRANGDALASYSRAAQIRFPEWLMLRAAYAAGSANGLALAERYLAAYPASLLAPRLVAGGAAQAGAWARARLLLEKADLRLGHGDARLLAELSLAQLRSGDAEAALLSADKAYALQRASPVAALAKGMALAKLRRNQDLAATLLDKAERMGGSNPLLQEARAQLRR</sequence>
<reference evidence="3 4" key="1">
    <citation type="journal article" date="2013" name="J. Microbiol. Biotechnol.">
        <title>Novosphingobium ginsenosidimutans sp. nov., with the ability to convert ginsenoside.</title>
        <authorList>
            <person name="Kim J.K."/>
            <person name="He D."/>
            <person name="Liu Q.M."/>
            <person name="Park H.Y."/>
            <person name="Jung M.S."/>
            <person name="Yoon M.H."/>
            <person name="Kim S.C."/>
            <person name="Im W.T."/>
        </authorList>
    </citation>
    <scope>NUCLEOTIDE SEQUENCE [LARGE SCALE GENOMIC DNA]</scope>
    <source>
        <strain evidence="3 4">FW-6</strain>
    </source>
</reference>
<evidence type="ECO:0000256" key="2">
    <source>
        <dbReference type="SAM" id="SignalP"/>
    </source>
</evidence>
<dbReference type="RefSeq" id="WP_147090879.1">
    <property type="nucleotide sequence ID" value="NZ_BAABJD010000002.1"/>
</dbReference>
<evidence type="ECO:0000313" key="3">
    <source>
        <dbReference type="EMBL" id="QEA16800.1"/>
    </source>
</evidence>
<dbReference type="Gene3D" id="1.25.40.10">
    <property type="entry name" value="Tetratricopeptide repeat domain"/>
    <property type="match status" value="3"/>
</dbReference>